<name>A0A4R0PFY8_9HYPH</name>
<dbReference type="Pfam" id="PF11003">
    <property type="entry name" value="DUF2842"/>
    <property type="match status" value="1"/>
</dbReference>
<gene>
    <name evidence="2" type="ORF">E0D97_10080</name>
</gene>
<comment type="caution">
    <text evidence="2">The sequence shown here is derived from an EMBL/GenBank/DDBJ whole genome shotgun (WGS) entry which is preliminary data.</text>
</comment>
<proteinExistence type="predicted"/>
<reference evidence="2 3" key="1">
    <citation type="journal article" date="2015" name="Antonie Van Leeuwenhoek">
        <title>Oricola cellulosilytica gen. nov., sp. nov., a cellulose-degrading bacterium of the family Phyllobacteriaceae isolated from surface seashore water, and emended descriptions of Mesorhizobium loti and Phyllobacterium myrsinacearum.</title>
        <authorList>
            <person name="Hameed A."/>
            <person name="Shahina M."/>
            <person name="Lai W.A."/>
            <person name="Lin S.Y."/>
            <person name="Young L.S."/>
            <person name="Liu Y.C."/>
            <person name="Hsu Y.H."/>
            <person name="Young C.C."/>
        </authorList>
    </citation>
    <scope>NUCLEOTIDE SEQUENCE [LARGE SCALE GENOMIC DNA]</scope>
    <source>
        <strain evidence="2 3">KCTC 52183</strain>
    </source>
</reference>
<sequence length="75" mass="8609">MPKRLRKFVGMIVLVALVVLYALIAVTVASYRLAESPWYIHLAFFAFSGVLWVVPAMLVISWMERVPRSERDATR</sequence>
<keyword evidence="3" id="KW-1185">Reference proteome</keyword>
<evidence type="ECO:0000313" key="3">
    <source>
        <dbReference type="Proteomes" id="UP000291301"/>
    </source>
</evidence>
<dbReference type="Proteomes" id="UP000291301">
    <property type="component" value="Unassembled WGS sequence"/>
</dbReference>
<accession>A0A4R0PFY8</accession>
<keyword evidence="1" id="KW-1133">Transmembrane helix</keyword>
<organism evidence="2 3">
    <name type="scientific">Oricola cellulosilytica</name>
    <dbReference type="NCBI Taxonomy" id="1429082"/>
    <lineage>
        <taxon>Bacteria</taxon>
        <taxon>Pseudomonadati</taxon>
        <taxon>Pseudomonadota</taxon>
        <taxon>Alphaproteobacteria</taxon>
        <taxon>Hyphomicrobiales</taxon>
        <taxon>Ahrensiaceae</taxon>
        <taxon>Oricola</taxon>
    </lineage>
</organism>
<protein>
    <submittedName>
        <fullName evidence="2">DUF2842 domain-containing protein</fullName>
    </submittedName>
</protein>
<dbReference type="AlphaFoldDB" id="A0A4R0PFY8"/>
<dbReference type="OrthoDB" id="7510023at2"/>
<evidence type="ECO:0000313" key="2">
    <source>
        <dbReference type="EMBL" id="TCD14404.1"/>
    </source>
</evidence>
<feature type="transmembrane region" description="Helical" evidence="1">
    <location>
        <begin position="12"/>
        <end position="32"/>
    </location>
</feature>
<dbReference type="EMBL" id="SJST01000003">
    <property type="protein sequence ID" value="TCD14404.1"/>
    <property type="molecule type" value="Genomic_DNA"/>
</dbReference>
<evidence type="ECO:0000256" key="1">
    <source>
        <dbReference type="SAM" id="Phobius"/>
    </source>
</evidence>
<dbReference type="InterPro" id="IPR021265">
    <property type="entry name" value="DUF2842"/>
</dbReference>
<keyword evidence="1" id="KW-0472">Membrane</keyword>
<dbReference type="RefSeq" id="WP_131568392.1">
    <property type="nucleotide sequence ID" value="NZ_JAINFK010000002.1"/>
</dbReference>
<feature type="transmembrane region" description="Helical" evidence="1">
    <location>
        <begin position="38"/>
        <end position="62"/>
    </location>
</feature>
<keyword evidence="1" id="KW-0812">Transmembrane</keyword>